<dbReference type="Gene3D" id="3.40.50.300">
    <property type="entry name" value="P-loop containing nucleotide triphosphate hydrolases"/>
    <property type="match status" value="1"/>
</dbReference>
<evidence type="ECO:0000256" key="6">
    <source>
        <dbReference type="ARBA" id="ARBA00040145"/>
    </source>
</evidence>
<evidence type="ECO:0000313" key="10">
    <source>
        <dbReference type="Proteomes" id="UP000292052"/>
    </source>
</evidence>
<dbReference type="InterPro" id="IPR027417">
    <property type="entry name" value="P-loop_NTPase"/>
</dbReference>
<comment type="caution">
    <text evidence="9">The sequence shown here is derived from an EMBL/GenBank/DDBJ whole genome shotgun (WGS) entry which is preliminary data.</text>
</comment>
<evidence type="ECO:0000256" key="5">
    <source>
        <dbReference type="ARBA" id="ARBA00023134"/>
    </source>
</evidence>
<accession>A0A482V6Q6</accession>
<sequence length="585" mass="67384">MGKKSKISANLGRSLIKDRFGAHKGRKLVGDKSMLHTTEIQDGYDWGRLNLQSVTEESSFQEFLSTAELTGAEFQAEKLDIKFVNPKSTVGLLTKDEMKKARDLHDKNKEQLKIPRRPPWNVNMTREELDQNEKESFLEWRRSLVKLQEDEGILLTPYEKNLEFWRQLWRVVERSDVIVQIVDARNPSLFYCEDLEKYVKEVSPDKLNMILVNKADFLTEEQRQHWANYFSSVNLHAVFYSATLATESSIKETINEEDGSEQGSETEEDVLKQLKESVKELENDVEKTAQRLNEITKMFNPQCEGEFQNSKDIVTRDQLIDLFQKIHKGPKVTENITTIGLVGYPNVGKSSTINSLLSAKKVSVSATPGKTKHFQTLFLNKNLLLCDCPGLVMPSFVFTKAEMIINGILPIDQMRDHVPPVNLITNLIPKHILEDKYGIMLPQPMEDNRGFMTANGQPDNPRAARYILKDYMNGKLLYCHSPPNANQEDYHRWPERQKMRSLEQNVPPRQMRAVKLSRTTTEDLDKMFFHGVKSGVHIKGKPILIPNGSGNLESLGDKPWKKINRHENKNKKEKLRRVYAHLDQH</sequence>
<dbReference type="GO" id="GO:0005829">
    <property type="term" value="C:cytosol"/>
    <property type="evidence" value="ECO:0007669"/>
    <property type="project" value="TreeGrafter"/>
</dbReference>
<dbReference type="GO" id="GO:0005525">
    <property type="term" value="F:GTP binding"/>
    <property type="evidence" value="ECO:0007669"/>
    <property type="project" value="UniProtKB-KW"/>
</dbReference>
<keyword evidence="10" id="KW-1185">Reference proteome</keyword>
<dbReference type="OrthoDB" id="61815at2759"/>
<evidence type="ECO:0000256" key="1">
    <source>
        <dbReference type="ARBA" id="ARBA00004496"/>
    </source>
</evidence>
<keyword evidence="4" id="KW-0378">Hydrolase</keyword>
<dbReference type="PROSITE" id="PS51721">
    <property type="entry name" value="G_CP"/>
    <property type="match status" value="1"/>
</dbReference>
<keyword evidence="2" id="KW-0963">Cytoplasm</keyword>
<evidence type="ECO:0000256" key="3">
    <source>
        <dbReference type="ARBA" id="ARBA00022741"/>
    </source>
</evidence>
<protein>
    <recommendedName>
        <fullName evidence="6">Large subunit GTPase 1 homolog</fullName>
    </recommendedName>
</protein>
<feature type="domain" description="CP-type G" evidence="8">
    <location>
        <begin position="165"/>
        <end position="394"/>
    </location>
</feature>
<dbReference type="GO" id="GO:0000054">
    <property type="term" value="P:ribosomal subunit export from nucleus"/>
    <property type="evidence" value="ECO:0007669"/>
    <property type="project" value="TreeGrafter"/>
</dbReference>
<dbReference type="AlphaFoldDB" id="A0A482V6Q6"/>
<proteinExistence type="predicted"/>
<dbReference type="InterPro" id="IPR030378">
    <property type="entry name" value="G_CP_dom"/>
</dbReference>
<gene>
    <name evidence="9" type="ORF">BDFB_000831</name>
</gene>
<name>A0A482V6Q6_ASBVE</name>
<keyword evidence="5" id="KW-0342">GTP-binding</keyword>
<dbReference type="GO" id="GO:0003924">
    <property type="term" value="F:GTPase activity"/>
    <property type="evidence" value="ECO:0007669"/>
    <property type="project" value="InterPro"/>
</dbReference>
<evidence type="ECO:0000256" key="4">
    <source>
        <dbReference type="ARBA" id="ARBA00022801"/>
    </source>
</evidence>
<dbReference type="InterPro" id="IPR043358">
    <property type="entry name" value="GNL1-like"/>
</dbReference>
<dbReference type="EMBL" id="QDEB01133901">
    <property type="protein sequence ID" value="RZB38767.1"/>
    <property type="molecule type" value="Genomic_DNA"/>
</dbReference>
<dbReference type="InterPro" id="IPR006073">
    <property type="entry name" value="GTP-bd"/>
</dbReference>
<evidence type="ECO:0000256" key="7">
    <source>
        <dbReference type="SAM" id="Coils"/>
    </source>
</evidence>
<organism evidence="9 10">
    <name type="scientific">Asbolus verrucosus</name>
    <name type="common">Desert ironclad beetle</name>
    <dbReference type="NCBI Taxonomy" id="1661398"/>
    <lineage>
        <taxon>Eukaryota</taxon>
        <taxon>Metazoa</taxon>
        <taxon>Ecdysozoa</taxon>
        <taxon>Arthropoda</taxon>
        <taxon>Hexapoda</taxon>
        <taxon>Insecta</taxon>
        <taxon>Pterygota</taxon>
        <taxon>Neoptera</taxon>
        <taxon>Endopterygota</taxon>
        <taxon>Coleoptera</taxon>
        <taxon>Polyphaga</taxon>
        <taxon>Cucujiformia</taxon>
        <taxon>Tenebrionidae</taxon>
        <taxon>Pimeliinae</taxon>
        <taxon>Asbolus</taxon>
    </lineage>
</organism>
<keyword evidence="7" id="KW-0175">Coiled coil</keyword>
<dbReference type="PANTHER" id="PTHR45709:SF2">
    <property type="entry name" value="LARGE SUBUNIT GTPASE 1 HOMOLOG"/>
    <property type="match status" value="1"/>
</dbReference>
<dbReference type="Proteomes" id="UP000292052">
    <property type="component" value="Unassembled WGS sequence"/>
</dbReference>
<evidence type="ECO:0000256" key="2">
    <source>
        <dbReference type="ARBA" id="ARBA00022490"/>
    </source>
</evidence>
<dbReference type="STRING" id="1661398.A0A482V6Q6"/>
<keyword evidence="3" id="KW-0547">Nucleotide-binding</keyword>
<dbReference type="PANTHER" id="PTHR45709">
    <property type="entry name" value="LARGE SUBUNIT GTPASE 1 HOMOLOG-RELATED"/>
    <property type="match status" value="1"/>
</dbReference>
<dbReference type="Pfam" id="PF01926">
    <property type="entry name" value="MMR_HSR1"/>
    <property type="match status" value="1"/>
</dbReference>
<evidence type="ECO:0000259" key="8">
    <source>
        <dbReference type="PROSITE" id="PS51721"/>
    </source>
</evidence>
<reference evidence="9 10" key="1">
    <citation type="submission" date="2017-03" db="EMBL/GenBank/DDBJ databases">
        <title>Genome of the blue death feigning beetle - Asbolus verrucosus.</title>
        <authorList>
            <person name="Rider S.D."/>
        </authorList>
    </citation>
    <scope>NUCLEOTIDE SEQUENCE [LARGE SCALE GENOMIC DNA]</scope>
    <source>
        <strain evidence="9">Butters</strain>
        <tissue evidence="9">Head and leg muscle</tissue>
    </source>
</reference>
<dbReference type="CDD" id="cd01857">
    <property type="entry name" value="HSR1_MMR1"/>
    <property type="match status" value="1"/>
</dbReference>
<comment type="subcellular location">
    <subcellularLocation>
        <location evidence="1">Cytoplasm</location>
    </subcellularLocation>
</comment>
<evidence type="ECO:0000313" key="9">
    <source>
        <dbReference type="EMBL" id="RZB38767.1"/>
    </source>
</evidence>
<feature type="coiled-coil region" evidence="7">
    <location>
        <begin position="264"/>
        <end position="298"/>
    </location>
</feature>
<dbReference type="SUPFAM" id="SSF52540">
    <property type="entry name" value="P-loop containing nucleoside triphosphate hydrolases"/>
    <property type="match status" value="1"/>
</dbReference>